<reference evidence="1" key="1">
    <citation type="journal article" date="2019" name="Sci. Rep.">
        <title>Draft genome of Tanacetum cinerariifolium, the natural source of mosquito coil.</title>
        <authorList>
            <person name="Yamashiro T."/>
            <person name="Shiraishi A."/>
            <person name="Satake H."/>
            <person name="Nakayama K."/>
        </authorList>
    </citation>
    <scope>NUCLEOTIDE SEQUENCE</scope>
</reference>
<dbReference type="AlphaFoldDB" id="A0A699XMD8"/>
<organism evidence="1">
    <name type="scientific">Tanacetum cinerariifolium</name>
    <name type="common">Dalmatian daisy</name>
    <name type="synonym">Chrysanthemum cinerariifolium</name>
    <dbReference type="NCBI Taxonomy" id="118510"/>
    <lineage>
        <taxon>Eukaryota</taxon>
        <taxon>Viridiplantae</taxon>
        <taxon>Streptophyta</taxon>
        <taxon>Embryophyta</taxon>
        <taxon>Tracheophyta</taxon>
        <taxon>Spermatophyta</taxon>
        <taxon>Magnoliopsida</taxon>
        <taxon>eudicotyledons</taxon>
        <taxon>Gunneridae</taxon>
        <taxon>Pentapetalae</taxon>
        <taxon>asterids</taxon>
        <taxon>campanulids</taxon>
        <taxon>Asterales</taxon>
        <taxon>Asteraceae</taxon>
        <taxon>Asteroideae</taxon>
        <taxon>Anthemideae</taxon>
        <taxon>Anthemidinae</taxon>
        <taxon>Tanacetum</taxon>
    </lineage>
</organism>
<sequence length="79" mass="8353">LGQYLLPVFANGVAVGEVIIYHVPVAEQRQQAQAIVGRSGASVGLFVLKKRVADARRGAHVVVRALAAVAAQEHELLAQ</sequence>
<accession>A0A699XMD8</accession>
<dbReference type="EMBL" id="BKCJ011883386">
    <property type="protein sequence ID" value="GFD60847.1"/>
    <property type="molecule type" value="Genomic_DNA"/>
</dbReference>
<feature type="non-terminal residue" evidence="1">
    <location>
        <position position="79"/>
    </location>
</feature>
<feature type="non-terminal residue" evidence="1">
    <location>
        <position position="1"/>
    </location>
</feature>
<comment type="caution">
    <text evidence="1">The sequence shown here is derived from an EMBL/GenBank/DDBJ whole genome shotgun (WGS) entry which is preliminary data.</text>
</comment>
<protein>
    <submittedName>
        <fullName evidence="1">Uncharacterized protein</fullName>
    </submittedName>
</protein>
<proteinExistence type="predicted"/>
<name>A0A699XMD8_TANCI</name>
<gene>
    <name evidence="1" type="ORF">Tci_932816</name>
</gene>
<evidence type="ECO:0000313" key="1">
    <source>
        <dbReference type="EMBL" id="GFD60847.1"/>
    </source>
</evidence>